<name>A0A1G2H5Z4_9BACT</name>
<proteinExistence type="predicted"/>
<dbReference type="CDD" id="cd02513">
    <property type="entry name" value="CMP-NeuAc_Synthase"/>
    <property type="match status" value="1"/>
</dbReference>
<dbReference type="PANTHER" id="PTHR21485">
    <property type="entry name" value="HAD SUPERFAMILY MEMBERS CMAS AND KDSC"/>
    <property type="match status" value="1"/>
</dbReference>
<comment type="caution">
    <text evidence="1">The sequence shown here is derived from an EMBL/GenBank/DDBJ whole genome shotgun (WGS) entry which is preliminary data.</text>
</comment>
<dbReference type="InterPro" id="IPR050793">
    <property type="entry name" value="CMP-NeuNAc_synthase"/>
</dbReference>
<protein>
    <recommendedName>
        <fullName evidence="3">Pseudaminic acid cytidylyltransferase</fullName>
    </recommendedName>
</protein>
<gene>
    <name evidence="1" type="ORF">A2827_03680</name>
</gene>
<dbReference type="Pfam" id="PF02348">
    <property type="entry name" value="CTP_transf_3"/>
    <property type="match status" value="1"/>
</dbReference>
<dbReference type="PANTHER" id="PTHR21485:SF6">
    <property type="entry name" value="N-ACYLNEURAMINATE CYTIDYLYLTRANSFERASE-RELATED"/>
    <property type="match status" value="1"/>
</dbReference>
<sequence length="244" mass="27631">MKNSIVCVIPARGGSKRVPRKNIKNFLGKPLLAWTIEAAKKSEVLPRIILSTEDDEIANVGKKYGAEVPFMRPKKLAQDKTPALPVVEHAIDWLKRNENMEVDWIIFLEPSSPGRQPFHIREVADLINKAKNIDSIVGVSEIPPHFSPLKALKMDKSNLISRYTDGELIKNLTHRNQDISSTYFINSSIYAFKVSNFLKSDSPSLWGNRVLGYKMDSIYALDIDTPEDWAVAEMKMKHLHSYAV</sequence>
<evidence type="ECO:0008006" key="3">
    <source>
        <dbReference type="Google" id="ProtNLM"/>
    </source>
</evidence>
<dbReference type="InterPro" id="IPR003329">
    <property type="entry name" value="Cytidylyl_trans"/>
</dbReference>
<dbReference type="EMBL" id="MHOD01000032">
    <property type="protein sequence ID" value="OGZ57358.1"/>
    <property type="molecule type" value="Genomic_DNA"/>
</dbReference>
<accession>A0A1G2H5Z4</accession>
<dbReference type="Proteomes" id="UP000177932">
    <property type="component" value="Unassembled WGS sequence"/>
</dbReference>
<evidence type="ECO:0000313" key="1">
    <source>
        <dbReference type="EMBL" id="OGZ57358.1"/>
    </source>
</evidence>
<dbReference type="SUPFAM" id="SSF53448">
    <property type="entry name" value="Nucleotide-diphospho-sugar transferases"/>
    <property type="match status" value="1"/>
</dbReference>
<organism evidence="1 2">
    <name type="scientific">Candidatus Spechtbacteria bacterium RIFCSPHIGHO2_01_FULL_43_30</name>
    <dbReference type="NCBI Taxonomy" id="1802158"/>
    <lineage>
        <taxon>Bacteria</taxon>
        <taxon>Candidatus Spechtiibacteriota</taxon>
    </lineage>
</organism>
<reference evidence="1 2" key="1">
    <citation type="journal article" date="2016" name="Nat. Commun.">
        <title>Thousands of microbial genomes shed light on interconnected biogeochemical processes in an aquifer system.</title>
        <authorList>
            <person name="Anantharaman K."/>
            <person name="Brown C.T."/>
            <person name="Hug L.A."/>
            <person name="Sharon I."/>
            <person name="Castelle C.J."/>
            <person name="Probst A.J."/>
            <person name="Thomas B.C."/>
            <person name="Singh A."/>
            <person name="Wilkins M.J."/>
            <person name="Karaoz U."/>
            <person name="Brodie E.L."/>
            <person name="Williams K.H."/>
            <person name="Hubbard S.S."/>
            <person name="Banfield J.F."/>
        </authorList>
    </citation>
    <scope>NUCLEOTIDE SEQUENCE [LARGE SCALE GENOMIC DNA]</scope>
</reference>
<dbReference type="InterPro" id="IPR029044">
    <property type="entry name" value="Nucleotide-diphossugar_trans"/>
</dbReference>
<evidence type="ECO:0000313" key="2">
    <source>
        <dbReference type="Proteomes" id="UP000177932"/>
    </source>
</evidence>
<dbReference type="GO" id="GO:0008781">
    <property type="term" value="F:N-acylneuraminate cytidylyltransferase activity"/>
    <property type="evidence" value="ECO:0007669"/>
    <property type="project" value="TreeGrafter"/>
</dbReference>
<dbReference type="Gene3D" id="3.90.550.10">
    <property type="entry name" value="Spore Coat Polysaccharide Biosynthesis Protein SpsA, Chain A"/>
    <property type="match status" value="1"/>
</dbReference>
<dbReference type="AlphaFoldDB" id="A0A1G2H5Z4"/>
<dbReference type="STRING" id="1802158.A2827_03680"/>